<evidence type="ECO:0000313" key="2">
    <source>
        <dbReference type="EMBL" id="GFN83255.1"/>
    </source>
</evidence>
<keyword evidence="3" id="KW-1185">Reference proteome</keyword>
<feature type="region of interest" description="Disordered" evidence="1">
    <location>
        <begin position="103"/>
        <end position="135"/>
    </location>
</feature>
<gene>
    <name evidence="2" type="ORF">PoB_000976100</name>
</gene>
<reference evidence="2 3" key="1">
    <citation type="journal article" date="2021" name="Elife">
        <title>Chloroplast acquisition without the gene transfer in kleptoplastic sea slugs, Plakobranchus ocellatus.</title>
        <authorList>
            <person name="Maeda T."/>
            <person name="Takahashi S."/>
            <person name="Yoshida T."/>
            <person name="Shimamura S."/>
            <person name="Takaki Y."/>
            <person name="Nagai Y."/>
            <person name="Toyoda A."/>
            <person name="Suzuki Y."/>
            <person name="Arimoto A."/>
            <person name="Ishii H."/>
            <person name="Satoh N."/>
            <person name="Nishiyama T."/>
            <person name="Hasebe M."/>
            <person name="Maruyama T."/>
            <person name="Minagawa J."/>
            <person name="Obokata J."/>
            <person name="Shigenobu S."/>
        </authorList>
    </citation>
    <scope>NUCLEOTIDE SEQUENCE [LARGE SCALE GENOMIC DNA]</scope>
</reference>
<dbReference type="Proteomes" id="UP000735302">
    <property type="component" value="Unassembled WGS sequence"/>
</dbReference>
<accession>A0AAV3Y7L1</accession>
<protein>
    <submittedName>
        <fullName evidence="2">Uncharacterized protein</fullName>
    </submittedName>
</protein>
<comment type="caution">
    <text evidence="2">The sequence shown here is derived from an EMBL/GenBank/DDBJ whole genome shotgun (WGS) entry which is preliminary data.</text>
</comment>
<dbReference type="AlphaFoldDB" id="A0AAV3Y7L1"/>
<evidence type="ECO:0000313" key="3">
    <source>
        <dbReference type="Proteomes" id="UP000735302"/>
    </source>
</evidence>
<dbReference type="EMBL" id="BLXT01001120">
    <property type="protein sequence ID" value="GFN83255.1"/>
    <property type="molecule type" value="Genomic_DNA"/>
</dbReference>
<organism evidence="2 3">
    <name type="scientific">Plakobranchus ocellatus</name>
    <dbReference type="NCBI Taxonomy" id="259542"/>
    <lineage>
        <taxon>Eukaryota</taxon>
        <taxon>Metazoa</taxon>
        <taxon>Spiralia</taxon>
        <taxon>Lophotrochozoa</taxon>
        <taxon>Mollusca</taxon>
        <taxon>Gastropoda</taxon>
        <taxon>Heterobranchia</taxon>
        <taxon>Euthyneura</taxon>
        <taxon>Panpulmonata</taxon>
        <taxon>Sacoglossa</taxon>
        <taxon>Placobranchoidea</taxon>
        <taxon>Plakobranchidae</taxon>
        <taxon>Plakobranchus</taxon>
    </lineage>
</organism>
<feature type="compositionally biased region" description="Polar residues" evidence="1">
    <location>
        <begin position="1"/>
        <end position="36"/>
    </location>
</feature>
<feature type="region of interest" description="Disordered" evidence="1">
    <location>
        <begin position="1"/>
        <end position="80"/>
    </location>
</feature>
<evidence type="ECO:0000256" key="1">
    <source>
        <dbReference type="SAM" id="MobiDB-lite"/>
    </source>
</evidence>
<proteinExistence type="predicted"/>
<name>A0AAV3Y7L1_9GAST</name>
<sequence length="135" mass="13260">MADSIAQNSASVDLNIGSGSAGNVDTVGFTSAVTSDTNHDVSIAGATGRDSQNTPTPVSPVKTGSLGIPDKSGGAMSIGDTPSCQATLPGAYSSHASDGAAALDYTGQAGGSNTVQGFTETEEIDVDAPDITPVR</sequence>